<dbReference type="GO" id="GO:0008270">
    <property type="term" value="F:zinc ion binding"/>
    <property type="evidence" value="ECO:0007669"/>
    <property type="project" value="UniProtKB-KW"/>
</dbReference>
<evidence type="ECO:0000313" key="7">
    <source>
        <dbReference type="EMBL" id="GMN62933.1"/>
    </source>
</evidence>
<dbReference type="PROSITE" id="PS50089">
    <property type="entry name" value="ZF_RING_2"/>
    <property type="match status" value="1"/>
</dbReference>
<dbReference type="PANTHER" id="PTHR36037:SF1">
    <property type="entry name" value="RNA-DIRECTED DNA POLYMERASE (REVERSE TRANSCRIPTASE)-RELATED FAMILY PROTEIN"/>
    <property type="match status" value="1"/>
</dbReference>
<proteinExistence type="predicted"/>
<keyword evidence="1" id="KW-0479">Metal-binding</keyword>
<protein>
    <recommendedName>
        <fullName evidence="6">RING-type domain-containing protein</fullName>
    </recommendedName>
</protein>
<name>A0AA88DWB8_FICCA</name>
<accession>A0AA88DWB8</accession>
<dbReference type="EMBL" id="BTGU01000138">
    <property type="protein sequence ID" value="GMN62933.1"/>
    <property type="molecule type" value="Genomic_DNA"/>
</dbReference>
<keyword evidence="2 4" id="KW-0863">Zinc-finger</keyword>
<sequence length="521" mass="58876">MDLGESSERQRGNARDAGGRRQIVLDVDLNIAPRRELMDLNEQPDIVEGEGSGNARGQAVPDGAVAGDDDVEIISPSTFEEATRNSRRVRNHAATEVTYEEDGFFLSELQPTNPREETDFGMDLATDALLPPPEEPESNSEPEPSPTCICGICRNQLVEETSTKCGHIFCKDCIHAALAIRRECPTCRKRLRRTDTFRVFENIEMSGVFSWSTSNHSECSRSVRKGGRSRSRREKLQSYREKERGVYLDNAIEIVPPPSEPLDLDTIRSRARELENLPRNLEDDDWELSRSDLQKLLKDCVHNVQTRMEEIGSLWSDVGFAEDKDFGFHVVSSTSASAIRFHSPQHFLELREILTLLVEGKMIEVFSLESSGAMEFLYYNFLAWWGVRKVKQMEFVMSQEIEVLTRTYAEDSKQLGIELESLKCSMDLKLCHLARGVDAVIKVSQGWPISDSPLKLISLKSSDHYTKGIPSTSLSKVKERLNSMAMHICQNISGFVDAIENILVEQMQLELDSDGTQKTYQ</sequence>
<dbReference type="InterPro" id="IPR001841">
    <property type="entry name" value="Znf_RING"/>
</dbReference>
<evidence type="ECO:0000256" key="1">
    <source>
        <dbReference type="ARBA" id="ARBA00022723"/>
    </source>
</evidence>
<keyword evidence="8" id="KW-1185">Reference proteome</keyword>
<feature type="region of interest" description="Disordered" evidence="5">
    <location>
        <begin position="1"/>
        <end position="20"/>
    </location>
</feature>
<dbReference type="SUPFAM" id="SSF57850">
    <property type="entry name" value="RING/U-box"/>
    <property type="match status" value="1"/>
</dbReference>
<evidence type="ECO:0000256" key="2">
    <source>
        <dbReference type="ARBA" id="ARBA00022771"/>
    </source>
</evidence>
<dbReference type="PROSITE" id="PS00518">
    <property type="entry name" value="ZF_RING_1"/>
    <property type="match status" value="1"/>
</dbReference>
<evidence type="ECO:0000259" key="6">
    <source>
        <dbReference type="PROSITE" id="PS50089"/>
    </source>
</evidence>
<organism evidence="7 8">
    <name type="scientific">Ficus carica</name>
    <name type="common">Common fig</name>
    <dbReference type="NCBI Taxonomy" id="3494"/>
    <lineage>
        <taxon>Eukaryota</taxon>
        <taxon>Viridiplantae</taxon>
        <taxon>Streptophyta</taxon>
        <taxon>Embryophyta</taxon>
        <taxon>Tracheophyta</taxon>
        <taxon>Spermatophyta</taxon>
        <taxon>Magnoliopsida</taxon>
        <taxon>eudicotyledons</taxon>
        <taxon>Gunneridae</taxon>
        <taxon>Pentapetalae</taxon>
        <taxon>rosids</taxon>
        <taxon>fabids</taxon>
        <taxon>Rosales</taxon>
        <taxon>Moraceae</taxon>
        <taxon>Ficeae</taxon>
        <taxon>Ficus</taxon>
    </lineage>
</organism>
<dbReference type="InterPro" id="IPR017907">
    <property type="entry name" value="Znf_RING_CS"/>
</dbReference>
<dbReference type="SMART" id="SM00184">
    <property type="entry name" value="RING"/>
    <property type="match status" value="1"/>
</dbReference>
<feature type="domain" description="RING-type" evidence="6">
    <location>
        <begin position="150"/>
        <end position="188"/>
    </location>
</feature>
<dbReference type="InterPro" id="IPR013083">
    <property type="entry name" value="Znf_RING/FYVE/PHD"/>
</dbReference>
<reference evidence="7" key="1">
    <citation type="submission" date="2023-07" db="EMBL/GenBank/DDBJ databases">
        <title>draft genome sequence of fig (Ficus carica).</title>
        <authorList>
            <person name="Takahashi T."/>
            <person name="Nishimura K."/>
        </authorList>
    </citation>
    <scope>NUCLEOTIDE SEQUENCE</scope>
</reference>
<gene>
    <name evidence="7" type="ORF">TIFTF001_032008</name>
</gene>
<evidence type="ECO:0000256" key="5">
    <source>
        <dbReference type="SAM" id="MobiDB-lite"/>
    </source>
</evidence>
<dbReference type="Pfam" id="PF13923">
    <property type="entry name" value="zf-C3HC4_2"/>
    <property type="match status" value="1"/>
</dbReference>
<feature type="compositionally biased region" description="Basic and acidic residues" evidence="5">
    <location>
        <begin position="1"/>
        <end position="19"/>
    </location>
</feature>
<evidence type="ECO:0000256" key="3">
    <source>
        <dbReference type="ARBA" id="ARBA00022833"/>
    </source>
</evidence>
<comment type="caution">
    <text evidence="7">The sequence shown here is derived from an EMBL/GenBank/DDBJ whole genome shotgun (WGS) entry which is preliminary data.</text>
</comment>
<dbReference type="AlphaFoldDB" id="A0AA88DWB8"/>
<evidence type="ECO:0000313" key="8">
    <source>
        <dbReference type="Proteomes" id="UP001187192"/>
    </source>
</evidence>
<evidence type="ECO:0000256" key="4">
    <source>
        <dbReference type="PROSITE-ProRule" id="PRU00175"/>
    </source>
</evidence>
<dbReference type="Proteomes" id="UP001187192">
    <property type="component" value="Unassembled WGS sequence"/>
</dbReference>
<keyword evidence="3" id="KW-0862">Zinc</keyword>
<dbReference type="Gene3D" id="3.30.40.10">
    <property type="entry name" value="Zinc/RING finger domain, C3HC4 (zinc finger)"/>
    <property type="match status" value="1"/>
</dbReference>
<dbReference type="PANTHER" id="PTHR36037">
    <property type="entry name" value="RNA-DIRECTED DNA POLYMERASE (REVERSE TRANSCRIPTASE)-RELATED FAMILY PROTEIN"/>
    <property type="match status" value="1"/>
</dbReference>